<comment type="caution">
    <text evidence="1">The sequence shown here is derived from an EMBL/GenBank/DDBJ whole genome shotgun (WGS) entry which is preliminary data.</text>
</comment>
<gene>
    <name evidence="1" type="ORF">HINF_LOCUS6445</name>
</gene>
<sequence length="123" mass="14782">MEENNWRMNKDIVPEPVEGKTWRWTKQGWRATCNKQVRKPKVEVQQDKPDQQIDYLKQILEALNNRGQEQKKQRIEVIEDREEVQKPVEKPVEVQNQKKKVMKPLKTENPFLKSMNIQVSDEE</sequence>
<name>A0ABP1H0P7_9EUKA</name>
<protein>
    <submittedName>
        <fullName evidence="1">Hypothetical_protein</fullName>
    </submittedName>
</protein>
<accession>A0ABP1H0P7</accession>
<dbReference type="EMBL" id="CAXDID020000013">
    <property type="protein sequence ID" value="CAL5981017.1"/>
    <property type="molecule type" value="Genomic_DNA"/>
</dbReference>
<organism evidence="1 2">
    <name type="scientific">Hexamita inflata</name>
    <dbReference type="NCBI Taxonomy" id="28002"/>
    <lineage>
        <taxon>Eukaryota</taxon>
        <taxon>Metamonada</taxon>
        <taxon>Diplomonadida</taxon>
        <taxon>Hexamitidae</taxon>
        <taxon>Hexamitinae</taxon>
        <taxon>Hexamita</taxon>
    </lineage>
</organism>
<keyword evidence="2" id="KW-1185">Reference proteome</keyword>
<proteinExistence type="predicted"/>
<dbReference type="Proteomes" id="UP001642409">
    <property type="component" value="Unassembled WGS sequence"/>
</dbReference>
<evidence type="ECO:0000313" key="1">
    <source>
        <dbReference type="EMBL" id="CAL5981017.1"/>
    </source>
</evidence>
<evidence type="ECO:0000313" key="2">
    <source>
        <dbReference type="Proteomes" id="UP001642409"/>
    </source>
</evidence>
<reference evidence="1 2" key="1">
    <citation type="submission" date="2024-07" db="EMBL/GenBank/DDBJ databases">
        <authorList>
            <person name="Akdeniz Z."/>
        </authorList>
    </citation>
    <scope>NUCLEOTIDE SEQUENCE [LARGE SCALE GENOMIC DNA]</scope>
</reference>